<dbReference type="PANTHER" id="PTHR11432:SF3">
    <property type="entry name" value="NADH-UBIQUINONE OXIDOREDUCTASE CHAIN 1"/>
    <property type="match status" value="1"/>
</dbReference>
<feature type="transmembrane region" description="Helical" evidence="5">
    <location>
        <begin position="157"/>
        <end position="174"/>
    </location>
</feature>
<evidence type="ECO:0000256" key="5">
    <source>
        <dbReference type="SAM" id="Phobius"/>
    </source>
</evidence>
<dbReference type="GO" id="GO:0003954">
    <property type="term" value="F:NADH dehydrogenase activity"/>
    <property type="evidence" value="ECO:0007669"/>
    <property type="project" value="TreeGrafter"/>
</dbReference>
<feature type="transmembrane region" description="Helical" evidence="5">
    <location>
        <begin position="85"/>
        <end position="104"/>
    </location>
</feature>
<dbReference type="AlphaFoldDB" id="A0A383CRR1"/>
<evidence type="ECO:0000256" key="3">
    <source>
        <dbReference type="ARBA" id="ARBA00022989"/>
    </source>
</evidence>
<evidence type="ECO:0000256" key="4">
    <source>
        <dbReference type="ARBA" id="ARBA00023136"/>
    </source>
</evidence>
<sequence>LIYAERKILARFHQRVGPQKTGPRGLLQSVADAVKLVGKEDLRPAAADPWTFELAPYFVFIPIFLGFVIVPWVQGWNVRLLELGILYFVAISSISVVGWVMAGWGSDNRYAIIGALRAAAQGISYELPLVLALLSAAMLAGSLQLDKIVEFQSAVPLIVWQPLGFFIFFVAALAELNRTPFDIPVGESEIVGGPFVEYSGIRWSMFFLAEYAGMLIMAFVGSSVFLGGYSWPFGEDFGL</sequence>
<name>A0A383CRR1_9ZZZZ</name>
<feature type="transmembrane region" description="Helical" evidence="5">
    <location>
        <begin position="54"/>
        <end position="73"/>
    </location>
</feature>
<protein>
    <recommendedName>
        <fullName evidence="7">NADH-quinone oxidoreductase subunit H</fullName>
    </recommendedName>
</protein>
<accession>A0A383CRR1</accession>
<comment type="subcellular location">
    <subcellularLocation>
        <location evidence="1">Membrane</location>
        <topology evidence="1">Multi-pass membrane protein</topology>
    </subcellularLocation>
</comment>
<proteinExistence type="predicted"/>
<dbReference type="InterPro" id="IPR001694">
    <property type="entry name" value="NADH_UbQ_OxRdtase_su1/FPO"/>
</dbReference>
<gene>
    <name evidence="6" type="ORF">METZ01_LOCUS487746</name>
</gene>
<feature type="transmembrane region" description="Helical" evidence="5">
    <location>
        <begin position="125"/>
        <end position="145"/>
    </location>
</feature>
<evidence type="ECO:0000256" key="2">
    <source>
        <dbReference type="ARBA" id="ARBA00022692"/>
    </source>
</evidence>
<keyword evidence="2 5" id="KW-0812">Transmembrane</keyword>
<keyword evidence="3 5" id="KW-1133">Transmembrane helix</keyword>
<dbReference type="Pfam" id="PF00146">
    <property type="entry name" value="NADHdh"/>
    <property type="match status" value="1"/>
</dbReference>
<evidence type="ECO:0000256" key="1">
    <source>
        <dbReference type="ARBA" id="ARBA00004141"/>
    </source>
</evidence>
<organism evidence="6">
    <name type="scientific">marine metagenome</name>
    <dbReference type="NCBI Taxonomy" id="408172"/>
    <lineage>
        <taxon>unclassified sequences</taxon>
        <taxon>metagenomes</taxon>
        <taxon>ecological metagenomes</taxon>
    </lineage>
</organism>
<keyword evidence="4 5" id="KW-0472">Membrane</keyword>
<dbReference type="PROSITE" id="PS00667">
    <property type="entry name" value="COMPLEX1_ND1_1"/>
    <property type="match status" value="1"/>
</dbReference>
<dbReference type="GO" id="GO:0016020">
    <property type="term" value="C:membrane"/>
    <property type="evidence" value="ECO:0007669"/>
    <property type="project" value="UniProtKB-SubCell"/>
</dbReference>
<feature type="transmembrane region" description="Helical" evidence="5">
    <location>
        <begin position="211"/>
        <end position="231"/>
    </location>
</feature>
<evidence type="ECO:0008006" key="7">
    <source>
        <dbReference type="Google" id="ProtNLM"/>
    </source>
</evidence>
<feature type="non-terminal residue" evidence="6">
    <location>
        <position position="239"/>
    </location>
</feature>
<dbReference type="PANTHER" id="PTHR11432">
    <property type="entry name" value="NADH DEHYDROGENASE SUBUNIT 1"/>
    <property type="match status" value="1"/>
</dbReference>
<evidence type="ECO:0000313" key="6">
    <source>
        <dbReference type="EMBL" id="SVE34892.1"/>
    </source>
</evidence>
<dbReference type="EMBL" id="UINC01211125">
    <property type="protein sequence ID" value="SVE34892.1"/>
    <property type="molecule type" value="Genomic_DNA"/>
</dbReference>
<reference evidence="6" key="1">
    <citation type="submission" date="2018-05" db="EMBL/GenBank/DDBJ databases">
        <authorList>
            <person name="Lanie J.A."/>
            <person name="Ng W.-L."/>
            <person name="Kazmierczak K.M."/>
            <person name="Andrzejewski T.M."/>
            <person name="Davidsen T.M."/>
            <person name="Wayne K.J."/>
            <person name="Tettelin H."/>
            <person name="Glass J.I."/>
            <person name="Rusch D."/>
            <person name="Podicherti R."/>
            <person name="Tsui H.-C.T."/>
            <person name="Winkler M.E."/>
        </authorList>
    </citation>
    <scope>NUCLEOTIDE SEQUENCE</scope>
</reference>
<feature type="non-terminal residue" evidence="6">
    <location>
        <position position="1"/>
    </location>
</feature>
<dbReference type="GO" id="GO:0009060">
    <property type="term" value="P:aerobic respiration"/>
    <property type="evidence" value="ECO:0007669"/>
    <property type="project" value="TreeGrafter"/>
</dbReference>
<dbReference type="InterPro" id="IPR018086">
    <property type="entry name" value="NADH_UbQ_OxRdtase_su1_CS"/>
</dbReference>